<dbReference type="Pfam" id="PF00403">
    <property type="entry name" value="HMA"/>
    <property type="match status" value="1"/>
</dbReference>
<dbReference type="OrthoDB" id="9801832at2"/>
<comment type="caution">
    <text evidence="2">The sequence shown here is derived from an EMBL/GenBank/DDBJ whole genome shotgun (WGS) entry which is preliminary data.</text>
</comment>
<accession>A0A1J5MUF9</accession>
<protein>
    <submittedName>
        <fullName evidence="2">Heavy-metal-associated domain protein</fullName>
    </submittedName>
</protein>
<evidence type="ECO:0000259" key="1">
    <source>
        <dbReference type="PROSITE" id="PS50846"/>
    </source>
</evidence>
<dbReference type="Proteomes" id="UP000181901">
    <property type="component" value="Unassembled WGS sequence"/>
</dbReference>
<evidence type="ECO:0000313" key="2">
    <source>
        <dbReference type="EMBL" id="OIQ50261.1"/>
    </source>
</evidence>
<dbReference type="CDD" id="cd00371">
    <property type="entry name" value="HMA"/>
    <property type="match status" value="1"/>
</dbReference>
<dbReference type="InterPro" id="IPR006121">
    <property type="entry name" value="HMA_dom"/>
</dbReference>
<dbReference type="InterPro" id="IPR000428">
    <property type="entry name" value="Cu-bd"/>
</dbReference>
<dbReference type="EMBL" id="LKAQ01000004">
    <property type="protein sequence ID" value="OIQ50261.1"/>
    <property type="molecule type" value="Genomic_DNA"/>
</dbReference>
<dbReference type="SUPFAM" id="SSF55008">
    <property type="entry name" value="HMA, heavy metal-associated domain"/>
    <property type="match status" value="1"/>
</dbReference>
<sequence length="65" mass="7146">MTTVKVKGMSCQHCVKSVTETMEKLGAKDVSVDLLTGDVKFEEPAPIDKKAIKEAIDQIGFEYVD</sequence>
<organism evidence="2 3">
    <name type="scientific">Pseudodesulfovibrio hydrargyri</name>
    <dbReference type="NCBI Taxonomy" id="2125990"/>
    <lineage>
        <taxon>Bacteria</taxon>
        <taxon>Pseudomonadati</taxon>
        <taxon>Thermodesulfobacteriota</taxon>
        <taxon>Desulfovibrionia</taxon>
        <taxon>Desulfovibrionales</taxon>
        <taxon>Desulfovibrionaceae</taxon>
    </lineage>
</organism>
<dbReference type="RefSeq" id="WP_071545718.1">
    <property type="nucleotide sequence ID" value="NZ_LKAQ01000004.1"/>
</dbReference>
<dbReference type="InterPro" id="IPR036163">
    <property type="entry name" value="HMA_dom_sf"/>
</dbReference>
<name>A0A1J5MUF9_9BACT</name>
<dbReference type="AlphaFoldDB" id="A0A1J5MUF9"/>
<keyword evidence="3" id="KW-1185">Reference proteome</keyword>
<proteinExistence type="predicted"/>
<gene>
    <name evidence="2" type="ORF">BerOc1_02192</name>
</gene>
<reference evidence="2 3" key="1">
    <citation type="submission" date="2015-09" db="EMBL/GenBank/DDBJ databases">
        <title>Genome of Desulfovibrio dechloracetivorans BerOc1, a mercury methylating strain isolated from highly hydrocarbons and metals contaminated coastal sediments.</title>
        <authorList>
            <person name="Goni Urriza M."/>
            <person name="Gassie C."/>
            <person name="Bouchez O."/>
            <person name="Klopp C."/>
            <person name="Ranchou-Peyruse A."/>
            <person name="Remy G."/>
        </authorList>
    </citation>
    <scope>NUCLEOTIDE SEQUENCE [LARGE SCALE GENOMIC DNA]</scope>
    <source>
        <strain evidence="2 3">BerOc1</strain>
    </source>
</reference>
<dbReference type="GO" id="GO:0006825">
    <property type="term" value="P:copper ion transport"/>
    <property type="evidence" value="ECO:0007669"/>
    <property type="project" value="InterPro"/>
</dbReference>
<dbReference type="PRINTS" id="PR00944">
    <property type="entry name" value="CUEXPORT"/>
</dbReference>
<dbReference type="PROSITE" id="PS50846">
    <property type="entry name" value="HMA_2"/>
    <property type="match status" value="1"/>
</dbReference>
<feature type="domain" description="HMA" evidence="1">
    <location>
        <begin position="1"/>
        <end position="64"/>
    </location>
</feature>
<dbReference type="GO" id="GO:0005507">
    <property type="term" value="F:copper ion binding"/>
    <property type="evidence" value="ECO:0007669"/>
    <property type="project" value="InterPro"/>
</dbReference>
<dbReference type="Gene3D" id="3.30.70.100">
    <property type="match status" value="1"/>
</dbReference>
<evidence type="ECO:0000313" key="3">
    <source>
        <dbReference type="Proteomes" id="UP000181901"/>
    </source>
</evidence>